<dbReference type="Proteomes" id="UP000030643">
    <property type="component" value="Unassembled WGS sequence"/>
</dbReference>
<keyword evidence="3" id="KW-1185">Reference proteome</keyword>
<evidence type="ECO:0000313" key="2">
    <source>
        <dbReference type="EMBL" id="GAK32083.1"/>
    </source>
</evidence>
<gene>
    <name evidence="2" type="ORF">WOSG25_310020</name>
</gene>
<protein>
    <submittedName>
        <fullName evidence="2">Uncharacterized protein</fullName>
    </submittedName>
</protein>
<proteinExistence type="predicted"/>
<organism evidence="2 3">
    <name type="scientific">Weissella oryzae (strain DSM 25784 / JCM 18191 / LMG 30913 / SG25)</name>
    <dbReference type="NCBI Taxonomy" id="1329250"/>
    <lineage>
        <taxon>Bacteria</taxon>
        <taxon>Bacillati</taxon>
        <taxon>Bacillota</taxon>
        <taxon>Bacilli</taxon>
        <taxon>Lactobacillales</taxon>
        <taxon>Lactobacillaceae</taxon>
        <taxon>Weissella</taxon>
    </lineage>
</organism>
<dbReference type="EMBL" id="DF820514">
    <property type="protein sequence ID" value="GAK32083.1"/>
    <property type="molecule type" value="Genomic_DNA"/>
</dbReference>
<accession>A0A069CXU7</accession>
<dbReference type="AlphaFoldDB" id="A0A069CXU7"/>
<reference evidence="3" key="1">
    <citation type="journal article" date="2014" name="Genome Announc.">
        <title>Draft genome sequence of Weissella oryzae SG25T, isolated from fermented rice grains.</title>
        <authorList>
            <person name="Tanizawa Y."/>
            <person name="Fujisawa T."/>
            <person name="Mochizuki T."/>
            <person name="Kaminuma E."/>
            <person name="Suzuki Y."/>
            <person name="Nakamura Y."/>
            <person name="Tohno M."/>
        </authorList>
    </citation>
    <scope>NUCLEOTIDE SEQUENCE [LARGE SCALE GENOMIC DNA]</scope>
    <source>
        <strain evidence="3">DSM 25784 / JCM 18191 / LMG 30913 / SG25</strain>
    </source>
</reference>
<feature type="compositionally biased region" description="Acidic residues" evidence="1">
    <location>
        <begin position="163"/>
        <end position="181"/>
    </location>
</feature>
<name>A0A069CXU7_WEIOS</name>
<dbReference type="OrthoDB" id="9877657at2"/>
<dbReference type="STRING" id="1329250.WOSG25_310020"/>
<dbReference type="RefSeq" id="WP_027699941.1">
    <property type="nucleotide sequence ID" value="NZ_DF820514.1"/>
</dbReference>
<sequence length="181" mass="20864">MTESFVLKATEKVFSDEPNMRLVTTNKMYRRTIKYQRDMAKLRLVDAKHQQAITKYYRDITQLQDEIDRLSDLDNSGEDTVKQIANLREAMNAKQDPTLDEEYILQTFDAGIDRFDLNLEFLNDILGDTLSDKQIKELNEASGTPIQELADEITNRVLNVPDEPVDEEASEDISEEEGLKD</sequence>
<evidence type="ECO:0000256" key="1">
    <source>
        <dbReference type="SAM" id="MobiDB-lite"/>
    </source>
</evidence>
<evidence type="ECO:0000313" key="3">
    <source>
        <dbReference type="Proteomes" id="UP000030643"/>
    </source>
</evidence>
<feature type="region of interest" description="Disordered" evidence="1">
    <location>
        <begin position="161"/>
        <end position="181"/>
    </location>
</feature>